<feature type="domain" description="Nitroreductase" evidence="6">
    <location>
        <begin position="7"/>
        <end position="195"/>
    </location>
</feature>
<dbReference type="PANTHER" id="PTHR43673:SF2">
    <property type="entry name" value="NITROREDUCTASE"/>
    <property type="match status" value="1"/>
</dbReference>
<evidence type="ECO:0000313" key="7">
    <source>
        <dbReference type="EMBL" id="GGE45530.1"/>
    </source>
</evidence>
<evidence type="ECO:0000256" key="4">
    <source>
        <dbReference type="ARBA" id="ARBA00022643"/>
    </source>
</evidence>
<evidence type="ECO:0000259" key="6">
    <source>
        <dbReference type="Pfam" id="PF00881"/>
    </source>
</evidence>
<dbReference type="RefSeq" id="WP_188409904.1">
    <property type="nucleotide sequence ID" value="NZ_BMCP01000002.1"/>
</dbReference>
<keyword evidence="4" id="KW-0288">FMN</keyword>
<evidence type="ECO:0000256" key="1">
    <source>
        <dbReference type="ARBA" id="ARBA00001917"/>
    </source>
</evidence>
<dbReference type="AlphaFoldDB" id="A0A8J3DVV0"/>
<dbReference type="GO" id="GO:0016491">
    <property type="term" value="F:oxidoreductase activity"/>
    <property type="evidence" value="ECO:0007669"/>
    <property type="project" value="UniProtKB-KW"/>
</dbReference>
<dbReference type="SUPFAM" id="SSF55469">
    <property type="entry name" value="FMN-dependent nitroreductase-like"/>
    <property type="match status" value="1"/>
</dbReference>
<keyword evidence="3" id="KW-0285">Flavoprotein</keyword>
<comment type="caution">
    <text evidence="7">The sequence shown here is derived from an EMBL/GenBank/DDBJ whole genome shotgun (WGS) entry which is preliminary data.</text>
</comment>
<proteinExistence type="inferred from homology"/>
<keyword evidence="5" id="KW-0560">Oxidoreductase</keyword>
<dbReference type="CDD" id="cd02136">
    <property type="entry name" value="PnbA_NfnB-like"/>
    <property type="match status" value="1"/>
</dbReference>
<evidence type="ECO:0000256" key="3">
    <source>
        <dbReference type="ARBA" id="ARBA00022630"/>
    </source>
</evidence>
<dbReference type="PANTHER" id="PTHR43673">
    <property type="entry name" value="NAD(P)H NITROREDUCTASE YDGI-RELATED"/>
    <property type="match status" value="1"/>
</dbReference>
<gene>
    <name evidence="7" type="ORF">GCM10007276_23440</name>
</gene>
<dbReference type="Pfam" id="PF00881">
    <property type="entry name" value="Nitroreductase"/>
    <property type="match status" value="1"/>
</dbReference>
<organism evidence="7 8">
    <name type="scientific">Agaricicola taiwanensis</name>
    <dbReference type="NCBI Taxonomy" id="591372"/>
    <lineage>
        <taxon>Bacteria</taxon>
        <taxon>Pseudomonadati</taxon>
        <taxon>Pseudomonadota</taxon>
        <taxon>Alphaproteobacteria</taxon>
        <taxon>Rhodobacterales</taxon>
        <taxon>Paracoccaceae</taxon>
        <taxon>Agaricicola</taxon>
    </lineage>
</organism>
<protein>
    <submittedName>
        <fullName evidence="7">NADH dehydrogenase</fullName>
    </submittedName>
</protein>
<comment type="similarity">
    <text evidence="2">Belongs to the nitroreductase family.</text>
</comment>
<evidence type="ECO:0000313" key="8">
    <source>
        <dbReference type="Proteomes" id="UP000602745"/>
    </source>
</evidence>
<dbReference type="Gene3D" id="3.40.109.10">
    <property type="entry name" value="NADH Oxidase"/>
    <property type="match status" value="1"/>
</dbReference>
<dbReference type="Proteomes" id="UP000602745">
    <property type="component" value="Unassembled WGS sequence"/>
</dbReference>
<accession>A0A8J3DVV0</accession>
<reference evidence="7" key="1">
    <citation type="journal article" date="2014" name="Int. J. Syst. Evol. Microbiol.">
        <title>Complete genome sequence of Corynebacterium casei LMG S-19264T (=DSM 44701T), isolated from a smear-ripened cheese.</title>
        <authorList>
            <consortium name="US DOE Joint Genome Institute (JGI-PGF)"/>
            <person name="Walter F."/>
            <person name="Albersmeier A."/>
            <person name="Kalinowski J."/>
            <person name="Ruckert C."/>
        </authorList>
    </citation>
    <scope>NUCLEOTIDE SEQUENCE</scope>
    <source>
        <strain evidence="7">CCM 7684</strain>
    </source>
</reference>
<keyword evidence="8" id="KW-1185">Reference proteome</keyword>
<evidence type="ECO:0000256" key="5">
    <source>
        <dbReference type="ARBA" id="ARBA00023002"/>
    </source>
</evidence>
<dbReference type="EMBL" id="BMCP01000002">
    <property type="protein sequence ID" value="GGE45530.1"/>
    <property type="molecule type" value="Genomic_DNA"/>
</dbReference>
<sequence>MNVLEAVRKRQAVRAFRPDPVPVHLVRFLMDAARLAPSGGNLQPWRVYALTGEPLRHFKELITAKLDAGERETAEYAIYPRDLWEPFRARRRAAGVQRYEALGIGRADNGQAQLERLNYQFFGAPVGLFFCLDRRLGPPQWSDLGMYMQTLMLLAAGEGLATCPQEVWANWPKTIAAFLDLPADHMVFAGMSLGYADLASPMNGYRTAREPLESFATILGAEET</sequence>
<dbReference type="InterPro" id="IPR029479">
    <property type="entry name" value="Nitroreductase"/>
</dbReference>
<comment type="cofactor">
    <cofactor evidence="1">
        <name>FMN</name>
        <dbReference type="ChEBI" id="CHEBI:58210"/>
    </cofactor>
</comment>
<dbReference type="InterPro" id="IPR000415">
    <property type="entry name" value="Nitroreductase-like"/>
</dbReference>
<evidence type="ECO:0000256" key="2">
    <source>
        <dbReference type="ARBA" id="ARBA00007118"/>
    </source>
</evidence>
<name>A0A8J3DVV0_9RHOB</name>
<reference evidence="7" key="2">
    <citation type="submission" date="2020-09" db="EMBL/GenBank/DDBJ databases">
        <authorList>
            <person name="Sun Q."/>
            <person name="Sedlacek I."/>
        </authorList>
    </citation>
    <scope>NUCLEOTIDE SEQUENCE</scope>
    <source>
        <strain evidence="7">CCM 7684</strain>
    </source>
</reference>